<protein>
    <submittedName>
        <fullName evidence="1">Uncharacterized protein</fullName>
    </submittedName>
</protein>
<dbReference type="AlphaFoldDB" id="A0A931G188"/>
<reference evidence="1" key="1">
    <citation type="submission" date="2020-11" db="EMBL/GenBank/DDBJ databases">
        <title>Isolation and identification of active actinomycetes.</title>
        <authorList>
            <person name="Sun X."/>
        </authorList>
    </citation>
    <scope>NUCLEOTIDE SEQUENCE</scope>
    <source>
        <strain evidence="1">NEAU-A11</strain>
    </source>
</reference>
<proteinExistence type="predicted"/>
<comment type="caution">
    <text evidence="1">The sequence shown here is derived from an EMBL/GenBank/DDBJ whole genome shotgun (WGS) entry which is preliminary data.</text>
</comment>
<gene>
    <name evidence="1" type="ORF">I4J89_11680</name>
</gene>
<evidence type="ECO:0000313" key="1">
    <source>
        <dbReference type="EMBL" id="MBG0562124.1"/>
    </source>
</evidence>
<dbReference type="Proteomes" id="UP000598146">
    <property type="component" value="Unassembled WGS sequence"/>
</dbReference>
<keyword evidence="2" id="KW-1185">Reference proteome</keyword>
<evidence type="ECO:0000313" key="2">
    <source>
        <dbReference type="Proteomes" id="UP000598146"/>
    </source>
</evidence>
<dbReference type="EMBL" id="JADQTO010000005">
    <property type="protein sequence ID" value="MBG0562124.1"/>
    <property type="molecule type" value="Genomic_DNA"/>
</dbReference>
<dbReference type="RefSeq" id="WP_196413937.1">
    <property type="nucleotide sequence ID" value="NZ_JADQTO010000005.1"/>
</dbReference>
<organism evidence="1 2">
    <name type="scientific">Actinoplanes aureus</name>
    <dbReference type="NCBI Taxonomy" id="2792083"/>
    <lineage>
        <taxon>Bacteria</taxon>
        <taxon>Bacillati</taxon>
        <taxon>Actinomycetota</taxon>
        <taxon>Actinomycetes</taxon>
        <taxon>Micromonosporales</taxon>
        <taxon>Micromonosporaceae</taxon>
        <taxon>Actinoplanes</taxon>
    </lineage>
</organism>
<sequence>MQILFAHSTIGEPVATVHRDDGVVLQIPGTDRAHRVPHELACFATERCLGMSGGVFGSIAAGGVFPNMRLLSGKPRYDAADRSKRLLDANKRTLGLAELIADVVHRAVEEGDTTKVPVLARDAWAVLDSGAFPWTDEQVNEAVRDLLDLAEEWDAQGAVRVTWPERLVADVPAPKNTKRGRRRAERRH</sequence>
<accession>A0A931G188</accession>
<name>A0A931G188_9ACTN</name>